<dbReference type="PANTHER" id="PTHR12891">
    <property type="entry name" value="DNA REPAIR/TRANSCRIPTION PROTEIN MET18/MMS19"/>
    <property type="match status" value="1"/>
</dbReference>
<comment type="function">
    <text evidence="5">Key component of the cytosolic iron-sulfur protein assembly (CIA) complex, a multiprotein complex that mediates the incorporation of iron-sulfur cluster into apoproteins specifically involved in DNA metabolism and genomic integrity. In the CIA complex, MMS19 acts as an adapter between early-acting CIA components and a subset of cellular target iron-sulfur proteins.</text>
</comment>
<evidence type="ECO:0000313" key="9">
    <source>
        <dbReference type="Proteomes" id="UP001145021"/>
    </source>
</evidence>
<evidence type="ECO:0000259" key="7">
    <source>
        <dbReference type="Pfam" id="PF14500"/>
    </source>
</evidence>
<dbReference type="GO" id="GO:0016226">
    <property type="term" value="P:iron-sulfur cluster assembly"/>
    <property type="evidence" value="ECO:0007669"/>
    <property type="project" value="UniProtKB-UniRule"/>
</dbReference>
<keyword evidence="4 5" id="KW-0539">Nucleus</keyword>
<comment type="caution">
    <text evidence="8">The sequence shown here is derived from an EMBL/GenBank/DDBJ whole genome shotgun (WGS) entry which is preliminary data.</text>
</comment>
<proteinExistence type="inferred from homology"/>
<gene>
    <name evidence="8" type="ORF">LPJ64_003490</name>
</gene>
<dbReference type="InterPro" id="IPR016024">
    <property type="entry name" value="ARM-type_fold"/>
</dbReference>
<keyword evidence="5" id="KW-0234">DNA repair</keyword>
<dbReference type="GO" id="GO:0097361">
    <property type="term" value="C:cytosolic [4Fe-4S] assembly targeting complex"/>
    <property type="evidence" value="ECO:0007669"/>
    <property type="project" value="UniProtKB-UniRule"/>
</dbReference>
<dbReference type="InterPro" id="IPR039920">
    <property type="entry name" value="MMS19"/>
</dbReference>
<dbReference type="Pfam" id="PF12460">
    <property type="entry name" value="MMS19_C"/>
    <property type="match status" value="1"/>
</dbReference>
<dbReference type="EMBL" id="JANBOH010000137">
    <property type="protein sequence ID" value="KAJ1644867.1"/>
    <property type="molecule type" value="Genomic_DNA"/>
</dbReference>
<dbReference type="PANTHER" id="PTHR12891:SF0">
    <property type="entry name" value="MMS19 NUCLEOTIDE EXCISION REPAIR PROTEIN HOMOLOG"/>
    <property type="match status" value="1"/>
</dbReference>
<feature type="domain" description="MMS19 C-terminal" evidence="6">
    <location>
        <begin position="563"/>
        <end position="988"/>
    </location>
</feature>
<name>A0A9W7XKR0_9FUNG</name>
<dbReference type="GO" id="GO:0051604">
    <property type="term" value="P:protein maturation"/>
    <property type="evidence" value="ECO:0007669"/>
    <property type="project" value="UniProtKB-UniRule"/>
</dbReference>
<evidence type="ECO:0000256" key="1">
    <source>
        <dbReference type="ARBA" id="ARBA00004123"/>
    </source>
</evidence>
<dbReference type="GO" id="GO:0006281">
    <property type="term" value="P:DNA repair"/>
    <property type="evidence" value="ECO:0007669"/>
    <property type="project" value="UniProtKB-UniRule"/>
</dbReference>
<keyword evidence="5" id="KW-0227">DNA damage</keyword>
<evidence type="ECO:0000313" key="8">
    <source>
        <dbReference type="EMBL" id="KAJ1644867.1"/>
    </source>
</evidence>
<dbReference type="Proteomes" id="UP001145021">
    <property type="component" value="Unassembled WGS sequence"/>
</dbReference>
<dbReference type="AlphaFoldDB" id="A0A9W7XKR0"/>
<dbReference type="Gene3D" id="1.25.10.10">
    <property type="entry name" value="Leucine-rich Repeat Variant"/>
    <property type="match status" value="1"/>
</dbReference>
<evidence type="ECO:0000259" key="6">
    <source>
        <dbReference type="Pfam" id="PF12460"/>
    </source>
</evidence>
<dbReference type="Pfam" id="PF14500">
    <property type="entry name" value="MMS19_N"/>
    <property type="match status" value="1"/>
</dbReference>
<keyword evidence="9" id="KW-1185">Reference proteome</keyword>
<organism evidence="8 9">
    <name type="scientific">Coemansia asiatica</name>
    <dbReference type="NCBI Taxonomy" id="1052880"/>
    <lineage>
        <taxon>Eukaryota</taxon>
        <taxon>Fungi</taxon>
        <taxon>Fungi incertae sedis</taxon>
        <taxon>Zoopagomycota</taxon>
        <taxon>Kickxellomycotina</taxon>
        <taxon>Kickxellomycetes</taxon>
        <taxon>Kickxellales</taxon>
        <taxon>Kickxellaceae</taxon>
        <taxon>Coemansia</taxon>
    </lineage>
</organism>
<reference evidence="8" key="1">
    <citation type="submission" date="2022-07" db="EMBL/GenBank/DDBJ databases">
        <title>Phylogenomic reconstructions and comparative analyses of Kickxellomycotina fungi.</title>
        <authorList>
            <person name="Reynolds N.K."/>
            <person name="Stajich J.E."/>
            <person name="Barry K."/>
            <person name="Grigoriev I.V."/>
            <person name="Crous P."/>
            <person name="Smith M.E."/>
        </authorList>
    </citation>
    <scope>NUCLEOTIDE SEQUENCE</scope>
    <source>
        <strain evidence="8">NBRC 105413</strain>
    </source>
</reference>
<evidence type="ECO:0000256" key="3">
    <source>
        <dbReference type="ARBA" id="ARBA00022737"/>
    </source>
</evidence>
<dbReference type="InterPro" id="IPR024687">
    <property type="entry name" value="MMS19_C"/>
</dbReference>
<dbReference type="InterPro" id="IPR011989">
    <property type="entry name" value="ARM-like"/>
</dbReference>
<evidence type="ECO:0000256" key="5">
    <source>
        <dbReference type="RuleBase" id="RU367072"/>
    </source>
</evidence>
<keyword evidence="3" id="KW-0677">Repeat</keyword>
<feature type="domain" description="MMS19 N-terminal" evidence="7">
    <location>
        <begin position="42"/>
        <end position="301"/>
    </location>
</feature>
<sequence length="1035" mass="112883">MVVQRLVDAYIIGLGDNANNTELLQKLISSITSGDTSLLELVQALGSCLASEEASRRSKGVQVLSDVLNGLPESSIPMQATSRLVQFFCARLEDATCVPHILTAINALLRMSSFTTQFAIDVLNALFKEVHVQSFQYSTRSAAYQLLELVIQNHPEAVKEMGSDFVLGFAQMLDGEKDPRSLSVAFQTIPKIVALVDIKSNAEDLFDVIFCYFPITFKNRENDPSAISPESLKIALRKAITCSSYFGSMAVKPLVDKASATSISAKIDAYETLAAGTLNFSSEDFKIQLETLVEQIREDVFMSSDESVVNAALDTLESIYSVIILPKDTSDTSADPAAMVDGDEGETASPLDYVLKEAVFQLTAEEIKNSEQTGKILRAAARSSAYNCSIVSDAVIPIIVERMDATEVLTVRRELMDVLNHVLSASCDVARKAECLEADKINLLNIYRPDTSIPLDKEYSFLHITRLKGITLLTLLPAFLSEDETAVALQTIARASIERNEEENVNKEATHLLIQLSQSKPEQIVSVVLPLFFEAMRDKLIAVQKVSHLLNALGAIGVSASRILVPVLKGLSDLVVSGELAPPHCLATVSTIRKVIEAVVAVSKDGNKESNADLCAKLIGTVIGSLSDWVYGLAQLSSNGEQAVSLLVLEISRAVVATLSRIDEISQAEYLSPLFEKYHGIALQTYSPGTASASADGGDMYPSTLCHLLPLLSAAVCSCWPQTKIPVSDLSDFVGKLSVVALNTTLQEQRDASFEMIASIINKTSDAKQREDMVRRVLQPTEECDSAASVLIRHWLARALVSRNDKAGYEIVYWLLELISSSSSSSPSQLAQYSTMAAESISIVLGDHDWSITSATHAVIKVLSKQRFYATVVPQITTRFKSTDKEQVKTNLLVALTSTIRYMPKSVLMNGVEGVIPLLLSAIRLTQSSLKAASIRTITMVMIESPDTLQKELSPSIIPLLLLSLAQDNLANTVEVRRVACDALSLIPEKYIYPVVQSSRKPVLRALIAARDDHKRLVRQDATKAYNKWLSFGDS</sequence>
<protein>
    <recommendedName>
        <fullName evidence="5">MMS19 nucleotide excision repair protein</fullName>
    </recommendedName>
</protein>
<dbReference type="GO" id="GO:0005634">
    <property type="term" value="C:nucleus"/>
    <property type="evidence" value="ECO:0007669"/>
    <property type="project" value="UniProtKB-SubCell"/>
</dbReference>
<dbReference type="InterPro" id="IPR029240">
    <property type="entry name" value="MMS19_N"/>
</dbReference>
<evidence type="ECO:0000256" key="4">
    <source>
        <dbReference type="ARBA" id="ARBA00023242"/>
    </source>
</evidence>
<comment type="similarity">
    <text evidence="2 5">Belongs to the MET18/MMS19 family.</text>
</comment>
<comment type="subcellular location">
    <subcellularLocation>
        <location evidence="1 5">Nucleus</location>
    </subcellularLocation>
</comment>
<accession>A0A9W7XKR0</accession>
<dbReference type="SUPFAM" id="SSF48371">
    <property type="entry name" value="ARM repeat"/>
    <property type="match status" value="2"/>
</dbReference>
<evidence type="ECO:0000256" key="2">
    <source>
        <dbReference type="ARBA" id="ARBA00009340"/>
    </source>
</evidence>